<feature type="non-terminal residue" evidence="2">
    <location>
        <position position="1"/>
    </location>
</feature>
<feature type="compositionally biased region" description="Polar residues" evidence="1">
    <location>
        <begin position="10"/>
        <end position="19"/>
    </location>
</feature>
<organism evidence="2 3">
    <name type="scientific">Rotaria sordida</name>
    <dbReference type="NCBI Taxonomy" id="392033"/>
    <lineage>
        <taxon>Eukaryota</taxon>
        <taxon>Metazoa</taxon>
        <taxon>Spiralia</taxon>
        <taxon>Gnathifera</taxon>
        <taxon>Rotifera</taxon>
        <taxon>Eurotatoria</taxon>
        <taxon>Bdelloidea</taxon>
        <taxon>Philodinida</taxon>
        <taxon>Philodinidae</taxon>
        <taxon>Rotaria</taxon>
    </lineage>
</organism>
<feature type="compositionally biased region" description="Basic residues" evidence="1">
    <location>
        <begin position="65"/>
        <end position="78"/>
    </location>
</feature>
<sequence>NEDIQDLTDKNNVQQQDANTGKLKKQNNNSTALPNETSTKPSKSMNDTSSKPQYTANETSAIPPHKPRTITKTTKRNHSPNSSTGSNPLFDH</sequence>
<feature type="region of interest" description="Disordered" evidence="1">
    <location>
        <begin position="1"/>
        <end position="92"/>
    </location>
</feature>
<feature type="compositionally biased region" description="Polar residues" evidence="1">
    <location>
        <begin position="79"/>
        <end position="92"/>
    </location>
</feature>
<feature type="compositionally biased region" description="Polar residues" evidence="1">
    <location>
        <begin position="26"/>
        <end position="60"/>
    </location>
</feature>
<name>A0A815UMR5_9BILA</name>
<dbReference type="AlphaFoldDB" id="A0A815UMR5"/>
<protein>
    <submittedName>
        <fullName evidence="2">Uncharacterized protein</fullName>
    </submittedName>
</protein>
<evidence type="ECO:0000313" key="2">
    <source>
        <dbReference type="EMBL" id="CAF1522907.1"/>
    </source>
</evidence>
<dbReference type="Proteomes" id="UP000663882">
    <property type="component" value="Unassembled WGS sequence"/>
</dbReference>
<gene>
    <name evidence="2" type="ORF">RFH988_LOCUS39337</name>
</gene>
<comment type="caution">
    <text evidence="2">The sequence shown here is derived from an EMBL/GenBank/DDBJ whole genome shotgun (WGS) entry which is preliminary data.</text>
</comment>
<accession>A0A815UMR5</accession>
<evidence type="ECO:0000256" key="1">
    <source>
        <dbReference type="SAM" id="MobiDB-lite"/>
    </source>
</evidence>
<evidence type="ECO:0000313" key="3">
    <source>
        <dbReference type="Proteomes" id="UP000663882"/>
    </source>
</evidence>
<proteinExistence type="predicted"/>
<dbReference type="EMBL" id="CAJNOO010016838">
    <property type="protein sequence ID" value="CAF1522907.1"/>
    <property type="molecule type" value="Genomic_DNA"/>
</dbReference>
<reference evidence="2" key="1">
    <citation type="submission" date="2021-02" db="EMBL/GenBank/DDBJ databases">
        <authorList>
            <person name="Nowell W R."/>
        </authorList>
    </citation>
    <scope>NUCLEOTIDE SEQUENCE</scope>
</reference>